<sequence length="330" mass="33201">MPLRDPARRDRTRPSAAAARPVRAVTGVLAGLVLAGASLALAGPAAAESQVSITDDSGATVTDVVAGSVVHLAGSGFQSVQGGTGGIYVTFGWVDDAASGTWRPSEGGATGLDYLYAPDVEGAGNAGFQRYVAFPGSSTESAANGGVIAADGSWATDLTIPAASFEAMDRDGNAAPVDCAQVQCGFITVGAHGVKNANNETFAPVTFADAAAEPAPVEAAPEDSVDPTTEGAPEATASVTAEADDSTETITAISAEPVDPDDDASARRTFILSMVGGFLTIAVLIYLGVRRARANRAAQAEPEVGAEPTTDSPAADLPTTDFPTDDDASR</sequence>
<feature type="compositionally biased region" description="Low complexity" evidence="1">
    <location>
        <begin position="313"/>
        <end position="322"/>
    </location>
</feature>
<organism evidence="3 4">
    <name type="scientific">Sanguibacter gelidistatuariae</name>
    <dbReference type="NCBI Taxonomy" id="1814289"/>
    <lineage>
        <taxon>Bacteria</taxon>
        <taxon>Bacillati</taxon>
        <taxon>Actinomycetota</taxon>
        <taxon>Actinomycetes</taxon>
        <taxon>Micrococcales</taxon>
        <taxon>Sanguibacteraceae</taxon>
        <taxon>Sanguibacter</taxon>
    </lineage>
</organism>
<dbReference type="Gene3D" id="2.60.40.230">
    <property type="entry name" value="Neocarzinostatin-like"/>
    <property type="match status" value="1"/>
</dbReference>
<reference evidence="3 4" key="1">
    <citation type="submission" date="2016-09" db="EMBL/GenBank/DDBJ databases">
        <authorList>
            <person name="Capua I."/>
            <person name="De Benedictis P."/>
            <person name="Joannis T."/>
            <person name="Lombin L.H."/>
            <person name="Cattoli G."/>
        </authorList>
    </citation>
    <scope>NUCLEOTIDE SEQUENCE [LARGE SCALE GENOMIC DNA]</scope>
    <source>
        <strain evidence="3 4">ISLP-3</strain>
    </source>
</reference>
<dbReference type="RefSeq" id="WP_139185853.1">
    <property type="nucleotide sequence ID" value="NZ_FMYH01000008.1"/>
</dbReference>
<dbReference type="EMBL" id="FMYH01000008">
    <property type="protein sequence ID" value="SDD54864.1"/>
    <property type="molecule type" value="Genomic_DNA"/>
</dbReference>
<keyword evidence="2" id="KW-0472">Membrane</keyword>
<keyword evidence="4" id="KW-1185">Reference proteome</keyword>
<dbReference type="AlphaFoldDB" id="A0A1G6VMU6"/>
<accession>A0A1G6VMU6</accession>
<protein>
    <recommendedName>
        <fullName evidence="5">Htaa protein</fullName>
    </recommendedName>
</protein>
<name>A0A1G6VMU6_9MICO</name>
<dbReference type="STRING" id="1814289.SAMN05216410_3485"/>
<evidence type="ECO:0000256" key="1">
    <source>
        <dbReference type="SAM" id="MobiDB-lite"/>
    </source>
</evidence>
<dbReference type="OrthoDB" id="4775562at2"/>
<evidence type="ECO:0008006" key="5">
    <source>
        <dbReference type="Google" id="ProtNLM"/>
    </source>
</evidence>
<keyword evidence="2" id="KW-0812">Transmembrane</keyword>
<proteinExistence type="predicted"/>
<evidence type="ECO:0000313" key="3">
    <source>
        <dbReference type="EMBL" id="SDD54864.1"/>
    </source>
</evidence>
<dbReference type="Proteomes" id="UP000199039">
    <property type="component" value="Unassembled WGS sequence"/>
</dbReference>
<evidence type="ECO:0000256" key="2">
    <source>
        <dbReference type="SAM" id="Phobius"/>
    </source>
</evidence>
<feature type="region of interest" description="Disordered" evidence="1">
    <location>
        <begin position="298"/>
        <end position="330"/>
    </location>
</feature>
<gene>
    <name evidence="3" type="ORF">SAMN05216410_3485</name>
</gene>
<evidence type="ECO:0000313" key="4">
    <source>
        <dbReference type="Proteomes" id="UP000199039"/>
    </source>
</evidence>
<keyword evidence="2" id="KW-1133">Transmembrane helix</keyword>
<feature type="transmembrane region" description="Helical" evidence="2">
    <location>
        <begin position="270"/>
        <end position="289"/>
    </location>
</feature>
<feature type="region of interest" description="Disordered" evidence="1">
    <location>
        <begin position="214"/>
        <end position="263"/>
    </location>
</feature>